<feature type="compositionally biased region" description="Basic and acidic residues" evidence="1">
    <location>
        <begin position="164"/>
        <end position="178"/>
    </location>
</feature>
<dbReference type="GO" id="GO:0006355">
    <property type="term" value="P:regulation of DNA-templated transcription"/>
    <property type="evidence" value="ECO:0007669"/>
    <property type="project" value="InterPro"/>
</dbReference>
<keyword evidence="3" id="KW-1185">Reference proteome</keyword>
<dbReference type="InterPro" id="IPR043442">
    <property type="entry name" value="Perm1"/>
</dbReference>
<feature type="compositionally biased region" description="Polar residues" evidence="1">
    <location>
        <begin position="525"/>
        <end position="541"/>
    </location>
</feature>
<feature type="compositionally biased region" description="Basic and acidic residues" evidence="1">
    <location>
        <begin position="132"/>
        <end position="142"/>
    </location>
</feature>
<dbReference type="PANTHER" id="PTHR47282">
    <property type="entry name" value="PGC-1 AND ERR-INDUCED REGULATOR IN MUSCLE PROTEIN 1"/>
    <property type="match status" value="1"/>
</dbReference>
<evidence type="ECO:0000256" key="1">
    <source>
        <dbReference type="SAM" id="MobiDB-lite"/>
    </source>
</evidence>
<dbReference type="STRING" id="303518.ENSPNYP00000026662"/>
<feature type="region of interest" description="Disordered" evidence="1">
    <location>
        <begin position="36"/>
        <end position="178"/>
    </location>
</feature>
<feature type="compositionally biased region" description="Low complexity" evidence="1">
    <location>
        <begin position="250"/>
        <end position="261"/>
    </location>
</feature>
<feature type="region of interest" description="Disordered" evidence="1">
    <location>
        <begin position="525"/>
        <end position="546"/>
    </location>
</feature>
<dbReference type="GO" id="GO:0014850">
    <property type="term" value="P:response to muscle activity"/>
    <property type="evidence" value="ECO:0007669"/>
    <property type="project" value="TreeGrafter"/>
</dbReference>
<dbReference type="AlphaFoldDB" id="A0A3B4GTU8"/>
<protein>
    <submittedName>
        <fullName evidence="2 4">Dentin sialophosphoprotein-like</fullName>
    </submittedName>
</protein>
<feature type="compositionally biased region" description="Low complexity" evidence="1">
    <location>
        <begin position="50"/>
        <end position="62"/>
    </location>
</feature>
<dbReference type="GeneTree" id="ENSGT00940000169508"/>
<dbReference type="GO" id="GO:0005737">
    <property type="term" value="C:cytoplasm"/>
    <property type="evidence" value="ECO:0007669"/>
    <property type="project" value="TreeGrafter"/>
</dbReference>
<evidence type="ECO:0000313" key="2">
    <source>
        <dbReference type="Ensembl" id="ENSPNYP00000026662.1"/>
    </source>
</evidence>
<dbReference type="Ensembl" id="ENSPNYT00000027314.1">
    <property type="protein sequence ID" value="ENSPNYP00000026662.1"/>
    <property type="gene ID" value="ENSPNYG00000020108.1"/>
</dbReference>
<dbReference type="RefSeq" id="XP_005724756.1">
    <property type="nucleotide sequence ID" value="XM_005724699.1"/>
</dbReference>
<dbReference type="CTD" id="799552"/>
<dbReference type="OrthoDB" id="8943218at2759"/>
<dbReference type="GO" id="GO:0005634">
    <property type="term" value="C:nucleus"/>
    <property type="evidence" value="ECO:0007669"/>
    <property type="project" value="TreeGrafter"/>
</dbReference>
<feature type="region of interest" description="Disordered" evidence="1">
    <location>
        <begin position="600"/>
        <end position="638"/>
    </location>
</feature>
<feature type="region of interest" description="Disordered" evidence="1">
    <location>
        <begin position="350"/>
        <end position="392"/>
    </location>
</feature>
<feature type="compositionally biased region" description="Polar residues" evidence="1">
    <location>
        <begin position="152"/>
        <end position="162"/>
    </location>
</feature>
<feature type="compositionally biased region" description="Polar residues" evidence="1">
    <location>
        <begin position="621"/>
        <end position="633"/>
    </location>
</feature>
<organism evidence="2">
    <name type="scientific">Pundamilia nyererei</name>
    <dbReference type="NCBI Taxonomy" id="303518"/>
    <lineage>
        <taxon>Eukaryota</taxon>
        <taxon>Metazoa</taxon>
        <taxon>Chordata</taxon>
        <taxon>Craniata</taxon>
        <taxon>Vertebrata</taxon>
        <taxon>Euteleostomi</taxon>
        <taxon>Actinopterygii</taxon>
        <taxon>Neopterygii</taxon>
        <taxon>Teleostei</taxon>
        <taxon>Neoteleostei</taxon>
        <taxon>Acanthomorphata</taxon>
        <taxon>Ovalentaria</taxon>
        <taxon>Cichlomorphae</taxon>
        <taxon>Cichliformes</taxon>
        <taxon>Cichlidae</taxon>
        <taxon>African cichlids</taxon>
        <taxon>Pseudocrenilabrinae</taxon>
        <taxon>Haplochromini</taxon>
        <taxon>Pundamilia</taxon>
    </lineage>
</organism>
<name>A0A3B4GTU8_9CICH</name>
<gene>
    <name evidence="4" type="primary">LOC102208563</name>
</gene>
<reference evidence="4" key="2">
    <citation type="submission" date="2025-04" db="UniProtKB">
        <authorList>
            <consortium name="RefSeq"/>
        </authorList>
    </citation>
    <scope>IDENTIFICATION</scope>
</reference>
<evidence type="ECO:0000313" key="4">
    <source>
        <dbReference type="RefSeq" id="XP_005724756.1"/>
    </source>
</evidence>
<feature type="compositionally biased region" description="Polar residues" evidence="1">
    <location>
        <begin position="120"/>
        <end position="131"/>
    </location>
</feature>
<evidence type="ECO:0000313" key="3">
    <source>
        <dbReference type="Proteomes" id="UP000695023"/>
    </source>
</evidence>
<dbReference type="PANTHER" id="PTHR47282:SF1">
    <property type="entry name" value="PGC-1 AND ERR-INDUCED REGULATOR IN MUSCLE PROTEIN 1"/>
    <property type="match status" value="1"/>
</dbReference>
<feature type="compositionally biased region" description="Basic residues" evidence="1">
    <location>
        <begin position="196"/>
        <end position="210"/>
    </location>
</feature>
<accession>A0A3B4GTU8</accession>
<reference evidence="2" key="1">
    <citation type="submission" date="2023-09" db="UniProtKB">
        <authorList>
            <consortium name="Ensembl"/>
        </authorList>
    </citation>
    <scope>IDENTIFICATION</scope>
</reference>
<dbReference type="Proteomes" id="UP000695023">
    <property type="component" value="Unplaced"/>
</dbReference>
<proteinExistence type="predicted"/>
<feature type="region of interest" description="Disordered" evidence="1">
    <location>
        <begin position="191"/>
        <end position="263"/>
    </location>
</feature>
<sequence>MDDLDHSIHIAEDDWTSFYEESEECSLQQPSLACLDDASLTDSEDSGNLSSAVSQSQQDSQQNPDNDKDGDTSNTAECTEEESSNLSVPLNQPEDATTKSEEDSEAYPKCPAPVPEETGYSATNTQQTELLNKSEHLTKDGEVQPESEPLSCHQTGLNVNEPDTTERAVNEDVRSVSARAEKERWFVTVNDNPARWRARPTTVKKKRRQKKPFERRHACNATQENSPESGVKLEMNKNKPASQARRESKSNQNQKSGSNPSYEHNVEVGVISESSQAALISDEEDNFPSLKQNILKPMMKRSKSEPDSSALMARDPLTHSQMENEECDELEDSAEFLSVYSYDSESYLSAAESVEETQHPPQHPEMCSSLSLTSGCQKKDADSTQDGQMHSSFSTNVSAASCKVYEGTGAVPSPMHPSANQRNTSMPDHIPPCENETHCLILLDTPGAQRHKINLSVPGFSKEEQPSPLCVPDVTVKPCSEEDCPETYAKAEGHSRPMYAISAFWDEMEKLTINDILQLRMNRGSSPIETGEATTPNVDESPTNHDPLVDTVEYNLSCSTPMDISDTADSDYFTQADESKPDQSSCEFSTSDFEEEYWQFVGPSRNPSPDPHRKNKHSRSDSPFFSNDESTCSEGRETPVPLEDFAGQCFDSQKPHTLTSSTLALPRQLTKSKSMQNIQTLNRENASLPALLGSDESSLFFSRCQSLAENTAFKLSDSLGTQIPLSFLSSTDFLDYQISYPEVFEYFFTEDKVNSDSRHFTVYDPKDISMPPVFDYALCSCRNEMSFSPLHCNEEKPIPIFSCSHPTVRELTLHKVGSGFALNVFLSANSDEVDDISPLRIVSHSFIQAHQHGSTVEAAVGGSASWKSLLPIRKIHFHDKGSIWCRGSGDWVFPVDFEKIPSRREDPGAPVLSVGRVSPASSQLFRELEEQHFILETIQTTRHQGIFSTLKQSDMCLVCIAFASWVLRSSDPEAADAWKAALLANLSALSAIRYLRQYVKKRNPQPEF</sequence>